<dbReference type="GO" id="GO:0005615">
    <property type="term" value="C:extracellular space"/>
    <property type="evidence" value="ECO:0007669"/>
    <property type="project" value="TreeGrafter"/>
</dbReference>
<name>A0A6G5A7C1_RHIMP</name>
<dbReference type="VEuPathDB" id="VectorBase:LOC119168020"/>
<accession>A0A6G5A7C1</accession>
<keyword evidence="4" id="KW-0646">Protease inhibitor</keyword>
<dbReference type="PANTHER" id="PTHR46186:SF2">
    <property type="entry name" value="CYSTATIN"/>
    <property type="match status" value="1"/>
</dbReference>
<evidence type="ECO:0000256" key="6">
    <source>
        <dbReference type="ARBA" id="ARBA00022729"/>
    </source>
</evidence>
<dbReference type="GO" id="GO:0004869">
    <property type="term" value="F:cysteine-type endopeptidase inhibitor activity"/>
    <property type="evidence" value="ECO:0007669"/>
    <property type="project" value="UniProtKB-KW"/>
</dbReference>
<dbReference type="InterPro" id="IPR046350">
    <property type="entry name" value="Cystatin_sf"/>
</dbReference>
<evidence type="ECO:0000259" key="8">
    <source>
        <dbReference type="SMART" id="SM00043"/>
    </source>
</evidence>
<dbReference type="GO" id="GO:0005737">
    <property type="term" value="C:cytoplasm"/>
    <property type="evidence" value="ECO:0007669"/>
    <property type="project" value="TreeGrafter"/>
</dbReference>
<reference evidence="9" key="1">
    <citation type="submission" date="2020-03" db="EMBL/GenBank/DDBJ databases">
        <title>A transcriptome and proteome of the tick Rhipicephalus microplus shaped by the genetic composition of its hosts and developmental stage.</title>
        <authorList>
            <person name="Garcia G.R."/>
            <person name="Ribeiro J.M.C."/>
            <person name="Maruyama S.R."/>
            <person name="Gardinasse L.G."/>
            <person name="Nelson K."/>
            <person name="Ferreira B.R."/>
            <person name="Andrade T.G."/>
            <person name="Santos I.K.F.M."/>
        </authorList>
    </citation>
    <scope>NUCLEOTIDE SEQUENCE</scope>
    <source>
        <strain evidence="9">NSGR</strain>
        <tissue evidence="9">Salivary glands</tissue>
    </source>
</reference>
<evidence type="ECO:0000256" key="4">
    <source>
        <dbReference type="ARBA" id="ARBA00022690"/>
    </source>
</evidence>
<evidence type="ECO:0000256" key="2">
    <source>
        <dbReference type="ARBA" id="ARBA00009403"/>
    </source>
</evidence>
<feature type="chain" id="PRO_5026289797" evidence="7">
    <location>
        <begin position="29"/>
        <end position="166"/>
    </location>
</feature>
<dbReference type="OrthoDB" id="1908104at2759"/>
<dbReference type="CDD" id="cd00042">
    <property type="entry name" value="CY"/>
    <property type="match status" value="1"/>
</dbReference>
<comment type="similarity">
    <text evidence="2">Belongs to the cystatin family.</text>
</comment>
<keyword evidence="3" id="KW-0964">Secreted</keyword>
<dbReference type="InterPro" id="IPR000010">
    <property type="entry name" value="Cystatin_dom"/>
</dbReference>
<proteinExistence type="inferred from homology"/>
<keyword evidence="6 7" id="KW-0732">Signal</keyword>
<organism evidence="9">
    <name type="scientific">Rhipicephalus microplus</name>
    <name type="common">Cattle tick</name>
    <name type="synonym">Boophilus microplus</name>
    <dbReference type="NCBI Taxonomy" id="6941"/>
    <lineage>
        <taxon>Eukaryota</taxon>
        <taxon>Metazoa</taxon>
        <taxon>Ecdysozoa</taxon>
        <taxon>Arthropoda</taxon>
        <taxon>Chelicerata</taxon>
        <taxon>Arachnida</taxon>
        <taxon>Acari</taxon>
        <taxon>Parasitiformes</taxon>
        <taxon>Ixodida</taxon>
        <taxon>Ixodoidea</taxon>
        <taxon>Ixodidae</taxon>
        <taxon>Rhipicephalinae</taxon>
        <taxon>Rhipicephalus</taxon>
        <taxon>Boophilus</taxon>
    </lineage>
</organism>
<evidence type="ECO:0000313" key="9">
    <source>
        <dbReference type="EMBL" id="NIE46895.1"/>
    </source>
</evidence>
<feature type="domain" description="Cystatin" evidence="8">
    <location>
        <begin position="29"/>
        <end position="136"/>
    </location>
</feature>
<evidence type="ECO:0000256" key="3">
    <source>
        <dbReference type="ARBA" id="ARBA00022525"/>
    </source>
</evidence>
<evidence type="ECO:0000256" key="5">
    <source>
        <dbReference type="ARBA" id="ARBA00022704"/>
    </source>
</evidence>
<dbReference type="Pfam" id="PF00031">
    <property type="entry name" value="Cystatin"/>
    <property type="match status" value="1"/>
</dbReference>
<dbReference type="PANTHER" id="PTHR46186">
    <property type="entry name" value="CYSTATIN"/>
    <property type="match status" value="1"/>
</dbReference>
<comment type="subcellular location">
    <subcellularLocation>
        <location evidence="1">Secreted</location>
    </subcellularLocation>
</comment>
<protein>
    <submittedName>
        <fullName evidence="9">Putative cystatin 2d</fullName>
    </submittedName>
</protein>
<sequence>MKAVETAHCTFASHALTTLLFLSSYANSALVGGWRKQDPHHNAGYLQLAHYVASSQTHALKNYNTVVRLLEVSTQVVAGLNYQLVFTTAPTNCVIGRGEYSPHVCRPVSEENAVCSTIIYIVPWKKKISVTSYRCRDIKPRHFPKHHLHQLGGVQNGNIYTKINLK</sequence>
<dbReference type="Gene3D" id="3.10.450.10">
    <property type="match status" value="1"/>
</dbReference>
<dbReference type="GO" id="GO:0031982">
    <property type="term" value="C:vesicle"/>
    <property type="evidence" value="ECO:0007669"/>
    <property type="project" value="TreeGrafter"/>
</dbReference>
<evidence type="ECO:0000256" key="1">
    <source>
        <dbReference type="ARBA" id="ARBA00004613"/>
    </source>
</evidence>
<dbReference type="SUPFAM" id="SSF54403">
    <property type="entry name" value="Cystatin/monellin"/>
    <property type="match status" value="1"/>
</dbReference>
<dbReference type="AlphaFoldDB" id="A0A6G5A7C1"/>
<keyword evidence="5" id="KW-0789">Thiol protease inhibitor</keyword>
<feature type="signal peptide" evidence="7">
    <location>
        <begin position="1"/>
        <end position="28"/>
    </location>
</feature>
<dbReference type="SMART" id="SM00043">
    <property type="entry name" value="CY"/>
    <property type="match status" value="1"/>
</dbReference>
<evidence type="ECO:0000256" key="7">
    <source>
        <dbReference type="SAM" id="SignalP"/>
    </source>
</evidence>
<dbReference type="EMBL" id="GIKN01004622">
    <property type="protein sequence ID" value="NIE46895.1"/>
    <property type="molecule type" value="Transcribed_RNA"/>
</dbReference>